<protein>
    <submittedName>
        <fullName evidence="1">Uncharacterized protein</fullName>
    </submittedName>
</protein>
<gene>
    <name evidence="1" type="ORF">S01H1_10764</name>
</gene>
<dbReference type="AlphaFoldDB" id="X0SGA9"/>
<evidence type="ECO:0000313" key="1">
    <source>
        <dbReference type="EMBL" id="GAF74161.1"/>
    </source>
</evidence>
<reference evidence="1" key="1">
    <citation type="journal article" date="2014" name="Front. Microbiol.">
        <title>High frequency of phylogenetically diverse reductive dehalogenase-homologous genes in deep subseafloor sedimentary metagenomes.</title>
        <authorList>
            <person name="Kawai M."/>
            <person name="Futagami T."/>
            <person name="Toyoda A."/>
            <person name="Takaki Y."/>
            <person name="Nishi S."/>
            <person name="Hori S."/>
            <person name="Arai W."/>
            <person name="Tsubouchi T."/>
            <person name="Morono Y."/>
            <person name="Uchiyama I."/>
            <person name="Ito T."/>
            <person name="Fujiyama A."/>
            <person name="Inagaki F."/>
            <person name="Takami H."/>
        </authorList>
    </citation>
    <scope>NUCLEOTIDE SEQUENCE</scope>
    <source>
        <strain evidence="1">Expedition CK06-06</strain>
    </source>
</reference>
<proteinExistence type="predicted"/>
<name>X0SGA9_9ZZZZ</name>
<feature type="non-terminal residue" evidence="1">
    <location>
        <position position="1"/>
    </location>
</feature>
<accession>X0SGA9</accession>
<organism evidence="1">
    <name type="scientific">marine sediment metagenome</name>
    <dbReference type="NCBI Taxonomy" id="412755"/>
    <lineage>
        <taxon>unclassified sequences</taxon>
        <taxon>metagenomes</taxon>
        <taxon>ecological metagenomes</taxon>
    </lineage>
</organism>
<dbReference type="EMBL" id="BARS01005485">
    <property type="protein sequence ID" value="GAF74161.1"/>
    <property type="molecule type" value="Genomic_DNA"/>
</dbReference>
<sequence length="172" mass="18977">EYCGKKIEAPDGAGGKWGKCPACHNKLYVPDSSSDEELKLAPVDESDEAKQKRLMDETYKLSQDILLEKEIPAESVESVEPVESDESAEAMVLPFKISDGQLKKNIVNYLRQMAQGQLEEAEEAEGLITPYGQRAVEILDRIALAEIPEPEIADIPPQILSGLIRELRGKIG</sequence>
<comment type="caution">
    <text evidence="1">The sequence shown here is derived from an EMBL/GenBank/DDBJ whole genome shotgun (WGS) entry which is preliminary data.</text>
</comment>